<evidence type="ECO:0000259" key="7">
    <source>
        <dbReference type="PROSITE" id="PS50885"/>
    </source>
</evidence>
<dbReference type="InterPro" id="IPR004090">
    <property type="entry name" value="Chemotax_Me-accpt_rcpt"/>
</dbReference>
<sequence>MKTPVPPPAVNRSFRQSLLFPMFALLGVAALCIAGAFAYALHSLDRVAGRFADFIDQDQARLIVVQDLYAQGLQSGQALRNIVLDPGNPLAFKNLDNAHKKFDEALARAKGLGASDADFAKAMEQAAAGWAPLRSIRDGIVAQAKQDTASAATALNKDETPAWRRLRQVLMDEIARQEKAVNNTRDTVLDQAATTRRLTMLIAGATLLLGGVLVALTALSLRRPLAELERSMAQLASGDGDLTRRLPVKSANEVGRIALSFNQFAEQLQATVRDIHGIAAQVSQAAGNIATQVGEVATSTREQTESAATIAAEVEELTTSIATVADSADGVRATSDRSLAASEEGQHNVAALMAEIEGVENTVGAIATAVADYIASTRTISALTEEVSEIANQTNLLALNAAIEAARAGEQGRGFAVVADEVRKLAEKSAKSAAEIGGVTQTVGAKSAELDAVVQQGLTALRASHATLDQVAALLGESGQTVATTHKGIDEISDSVREQQTASQDIAVNVERIARLAEANDAHMSDAAAAARSFQTLAESLRQTVGHFRIG</sequence>
<dbReference type="SUPFAM" id="SSF58104">
    <property type="entry name" value="Methyl-accepting chemotaxis protein (MCP) signaling domain"/>
    <property type="match status" value="1"/>
</dbReference>
<dbReference type="PANTHER" id="PTHR32089">
    <property type="entry name" value="METHYL-ACCEPTING CHEMOTAXIS PROTEIN MCPB"/>
    <property type="match status" value="1"/>
</dbReference>
<evidence type="ECO:0000256" key="5">
    <source>
        <dbReference type="SAM" id="Phobius"/>
    </source>
</evidence>
<dbReference type="Pfam" id="PF00672">
    <property type="entry name" value="HAMP"/>
    <property type="match status" value="1"/>
</dbReference>
<dbReference type="AlphaFoldDB" id="A0A5C1E9X7"/>
<feature type="transmembrane region" description="Helical" evidence="5">
    <location>
        <begin position="198"/>
        <end position="221"/>
    </location>
</feature>
<dbReference type="Pfam" id="PF00015">
    <property type="entry name" value="MCPsignal"/>
    <property type="match status" value="1"/>
</dbReference>
<evidence type="ECO:0000313" key="9">
    <source>
        <dbReference type="Proteomes" id="UP000323671"/>
    </source>
</evidence>
<dbReference type="PROSITE" id="PS50111">
    <property type="entry name" value="CHEMOTAXIS_TRANSDUC_2"/>
    <property type="match status" value="1"/>
</dbReference>
<organism evidence="8 9">
    <name type="scientific">Oryzomicrobium terrae</name>
    <dbReference type="NCBI Taxonomy" id="1735038"/>
    <lineage>
        <taxon>Bacteria</taxon>
        <taxon>Pseudomonadati</taxon>
        <taxon>Pseudomonadota</taxon>
        <taxon>Betaproteobacteria</taxon>
        <taxon>Rhodocyclales</taxon>
        <taxon>Rhodocyclaceae</taxon>
        <taxon>Oryzomicrobium</taxon>
    </lineage>
</organism>
<evidence type="ECO:0000256" key="4">
    <source>
        <dbReference type="PROSITE-ProRule" id="PRU00284"/>
    </source>
</evidence>
<keyword evidence="5" id="KW-0812">Transmembrane</keyword>
<accession>A0A5C1E9X7</accession>
<keyword evidence="9" id="KW-1185">Reference proteome</keyword>
<gene>
    <name evidence="8" type="primary">mcp</name>
    <name evidence="8" type="ORF">OTERR_20190</name>
</gene>
<protein>
    <submittedName>
        <fullName evidence="8">Methyl-accepting chemotaxis protein</fullName>
    </submittedName>
</protein>
<dbReference type="PRINTS" id="PR00260">
    <property type="entry name" value="CHEMTRNSDUCR"/>
</dbReference>
<dbReference type="KEGG" id="otr:OTERR_20190"/>
<reference evidence="8 9" key="1">
    <citation type="submission" date="2017-07" db="EMBL/GenBank/DDBJ databases">
        <title>Complete genome sequence of Oryzomicrobium terrae TPP412.</title>
        <authorList>
            <person name="Chiu L.-W."/>
            <person name="Lo K.-J."/>
            <person name="Tsai Y.-M."/>
            <person name="Lin S.-S."/>
            <person name="Kuo C.-H."/>
            <person name="Liu C.-T."/>
        </authorList>
    </citation>
    <scope>NUCLEOTIDE SEQUENCE [LARGE SCALE GENOMIC DNA]</scope>
    <source>
        <strain evidence="8 9">TPP412</strain>
    </source>
</reference>
<dbReference type="GO" id="GO:0004888">
    <property type="term" value="F:transmembrane signaling receptor activity"/>
    <property type="evidence" value="ECO:0007669"/>
    <property type="project" value="InterPro"/>
</dbReference>
<evidence type="ECO:0000256" key="1">
    <source>
        <dbReference type="ARBA" id="ARBA00004370"/>
    </source>
</evidence>
<feature type="transmembrane region" description="Helical" evidence="5">
    <location>
        <begin position="20"/>
        <end position="41"/>
    </location>
</feature>
<dbReference type="SMART" id="SM00283">
    <property type="entry name" value="MA"/>
    <property type="match status" value="1"/>
</dbReference>
<evidence type="ECO:0000256" key="2">
    <source>
        <dbReference type="ARBA" id="ARBA00023224"/>
    </source>
</evidence>
<dbReference type="PANTHER" id="PTHR32089:SF112">
    <property type="entry name" value="LYSOZYME-LIKE PROTEIN-RELATED"/>
    <property type="match status" value="1"/>
</dbReference>
<dbReference type="SMART" id="SM00304">
    <property type="entry name" value="HAMP"/>
    <property type="match status" value="1"/>
</dbReference>
<keyword evidence="5" id="KW-0472">Membrane</keyword>
<comment type="subcellular location">
    <subcellularLocation>
        <location evidence="1">Membrane</location>
    </subcellularLocation>
</comment>
<evidence type="ECO:0000313" key="8">
    <source>
        <dbReference type="EMBL" id="QEL65495.1"/>
    </source>
</evidence>
<dbReference type="InterPro" id="IPR003660">
    <property type="entry name" value="HAMP_dom"/>
</dbReference>
<dbReference type="PROSITE" id="PS50885">
    <property type="entry name" value="HAMP"/>
    <property type="match status" value="1"/>
</dbReference>
<dbReference type="FunFam" id="1.10.287.950:FF:000001">
    <property type="entry name" value="Methyl-accepting chemotaxis sensory transducer"/>
    <property type="match status" value="1"/>
</dbReference>
<dbReference type="InterPro" id="IPR004089">
    <property type="entry name" value="MCPsignal_dom"/>
</dbReference>
<name>A0A5C1E9X7_9RHOO</name>
<dbReference type="EMBL" id="CP022579">
    <property type="protein sequence ID" value="QEL65495.1"/>
    <property type="molecule type" value="Genomic_DNA"/>
</dbReference>
<evidence type="ECO:0000259" key="6">
    <source>
        <dbReference type="PROSITE" id="PS50111"/>
    </source>
</evidence>
<feature type="domain" description="Methyl-accepting transducer" evidence="6">
    <location>
        <begin position="278"/>
        <end position="514"/>
    </location>
</feature>
<proteinExistence type="inferred from homology"/>
<keyword evidence="2 4" id="KW-0807">Transducer</keyword>
<feature type="domain" description="HAMP" evidence="7">
    <location>
        <begin position="219"/>
        <end position="273"/>
    </location>
</feature>
<keyword evidence="5" id="KW-1133">Transmembrane helix</keyword>
<evidence type="ECO:0000256" key="3">
    <source>
        <dbReference type="ARBA" id="ARBA00029447"/>
    </source>
</evidence>
<dbReference type="CDD" id="cd06225">
    <property type="entry name" value="HAMP"/>
    <property type="match status" value="1"/>
</dbReference>
<dbReference type="Gene3D" id="1.10.287.950">
    <property type="entry name" value="Methyl-accepting chemotaxis protein"/>
    <property type="match status" value="1"/>
</dbReference>
<comment type="similarity">
    <text evidence="3">Belongs to the methyl-accepting chemotaxis (MCP) protein family.</text>
</comment>
<dbReference type="GO" id="GO:0007165">
    <property type="term" value="P:signal transduction"/>
    <property type="evidence" value="ECO:0007669"/>
    <property type="project" value="UniProtKB-KW"/>
</dbReference>
<dbReference type="Proteomes" id="UP000323671">
    <property type="component" value="Chromosome"/>
</dbReference>
<dbReference type="GO" id="GO:0016020">
    <property type="term" value="C:membrane"/>
    <property type="evidence" value="ECO:0007669"/>
    <property type="project" value="UniProtKB-SubCell"/>
</dbReference>
<dbReference type="GO" id="GO:0006935">
    <property type="term" value="P:chemotaxis"/>
    <property type="evidence" value="ECO:0007669"/>
    <property type="project" value="InterPro"/>
</dbReference>